<dbReference type="GO" id="GO:0005737">
    <property type="term" value="C:cytoplasm"/>
    <property type="evidence" value="ECO:0007669"/>
    <property type="project" value="TreeGrafter"/>
</dbReference>
<dbReference type="InterPro" id="IPR039430">
    <property type="entry name" value="Thymidylate_kin-like_dom"/>
</dbReference>
<keyword evidence="2 8" id="KW-0808">Transferase</keyword>
<keyword evidence="4 8" id="KW-0547">Nucleotide-binding</keyword>
<dbReference type="Gene3D" id="3.40.50.300">
    <property type="entry name" value="P-loop containing nucleotide triphosphate hydrolases"/>
    <property type="match status" value="1"/>
</dbReference>
<evidence type="ECO:0000256" key="3">
    <source>
        <dbReference type="ARBA" id="ARBA00022727"/>
    </source>
</evidence>
<dbReference type="KEGG" id="shc:Shell_0170"/>
<dbReference type="OrthoDB" id="43083at2157"/>
<accession>D7DAW6</accession>
<evidence type="ECO:0000256" key="4">
    <source>
        <dbReference type="ARBA" id="ARBA00022741"/>
    </source>
</evidence>
<evidence type="ECO:0000256" key="6">
    <source>
        <dbReference type="ARBA" id="ARBA00022840"/>
    </source>
</evidence>
<dbReference type="PROSITE" id="PS01331">
    <property type="entry name" value="THYMIDYLATE_KINASE"/>
    <property type="match status" value="1"/>
</dbReference>
<dbReference type="InterPro" id="IPR018094">
    <property type="entry name" value="Thymidylate_kinase"/>
</dbReference>
<keyword evidence="3 8" id="KW-0545">Nucleotide biosynthesis</keyword>
<evidence type="ECO:0000256" key="2">
    <source>
        <dbReference type="ARBA" id="ARBA00022679"/>
    </source>
</evidence>
<sequence length="199" mass="23536">MSESNGFFLVLEGIDGAGKTSIAFKLMDFLVEKGFSVHYTYEPYDTLYVEALKKKYDEYRDAYLDALTYAADRLVHIRTDILPYLRRGYVVICDRYYYSSAAYQSAQGAPIEWVLEINKYALKPDLTIYLDVDPHIGVKRREGLNTRFPEYEKLDFLYKVRENYLWLVKKGYMVLVDANREFDKVYRDVEKIVFEHIVF</sequence>
<dbReference type="GeneID" id="9233459"/>
<dbReference type="HAMAP" id="MF_00165">
    <property type="entry name" value="Thymidylate_kinase"/>
    <property type="match status" value="1"/>
</dbReference>
<dbReference type="InterPro" id="IPR027417">
    <property type="entry name" value="P-loop_NTPase"/>
</dbReference>
<name>D7DAW6_STAHD</name>
<dbReference type="AlphaFoldDB" id="D7DAW6"/>
<dbReference type="NCBIfam" id="TIGR00041">
    <property type="entry name" value="DTMP_kinase"/>
    <property type="match status" value="1"/>
</dbReference>
<dbReference type="PANTHER" id="PTHR10344">
    <property type="entry name" value="THYMIDYLATE KINASE"/>
    <property type="match status" value="1"/>
</dbReference>
<dbReference type="STRING" id="591019.Shell_0170"/>
<gene>
    <name evidence="8" type="primary">tmk</name>
    <name evidence="10" type="ordered locus">Shell_0170</name>
</gene>
<dbReference type="CDD" id="cd01672">
    <property type="entry name" value="TMPK"/>
    <property type="match status" value="1"/>
</dbReference>
<evidence type="ECO:0000259" key="9">
    <source>
        <dbReference type="Pfam" id="PF02223"/>
    </source>
</evidence>
<keyword evidence="6 8" id="KW-0067">ATP-binding</keyword>
<dbReference type="Pfam" id="PF02223">
    <property type="entry name" value="Thymidylate_kin"/>
    <property type="match status" value="1"/>
</dbReference>
<evidence type="ECO:0000313" key="11">
    <source>
        <dbReference type="Proteomes" id="UP000002573"/>
    </source>
</evidence>
<evidence type="ECO:0000313" key="10">
    <source>
        <dbReference type="EMBL" id="ADI31313.1"/>
    </source>
</evidence>
<evidence type="ECO:0000256" key="8">
    <source>
        <dbReference type="HAMAP-Rule" id="MF_00165"/>
    </source>
</evidence>
<evidence type="ECO:0000256" key="7">
    <source>
        <dbReference type="ARBA" id="ARBA00048743"/>
    </source>
</evidence>
<dbReference type="EC" id="2.7.4.9" evidence="8"/>
<proteinExistence type="inferred from homology"/>
<keyword evidence="5 8" id="KW-0418">Kinase</keyword>
<keyword evidence="11" id="KW-1185">Reference proteome</keyword>
<dbReference type="GO" id="GO:0004798">
    <property type="term" value="F:dTMP kinase activity"/>
    <property type="evidence" value="ECO:0007669"/>
    <property type="project" value="UniProtKB-UniRule"/>
</dbReference>
<dbReference type="Proteomes" id="UP000002573">
    <property type="component" value="Chromosome"/>
</dbReference>
<comment type="similarity">
    <text evidence="1 8">Belongs to the thymidylate kinase family.</text>
</comment>
<dbReference type="EMBL" id="CP002051">
    <property type="protein sequence ID" value="ADI31313.1"/>
    <property type="molecule type" value="Genomic_DNA"/>
</dbReference>
<evidence type="ECO:0000256" key="5">
    <source>
        <dbReference type="ARBA" id="ARBA00022777"/>
    </source>
</evidence>
<dbReference type="GO" id="GO:0006235">
    <property type="term" value="P:dTTP biosynthetic process"/>
    <property type="evidence" value="ECO:0007669"/>
    <property type="project" value="UniProtKB-UniRule"/>
</dbReference>
<dbReference type="InterPro" id="IPR018095">
    <property type="entry name" value="Thymidylate_kin_CS"/>
</dbReference>
<dbReference type="SUPFAM" id="SSF52540">
    <property type="entry name" value="P-loop containing nucleoside triphosphate hydrolases"/>
    <property type="match status" value="1"/>
</dbReference>
<dbReference type="HOGENOM" id="CLU_049131_1_3_2"/>
<dbReference type="PANTHER" id="PTHR10344:SF4">
    <property type="entry name" value="UMP-CMP KINASE 2, MITOCHONDRIAL"/>
    <property type="match status" value="1"/>
</dbReference>
<feature type="domain" description="Thymidylate kinase-like" evidence="9">
    <location>
        <begin position="11"/>
        <end position="188"/>
    </location>
</feature>
<reference evidence="11" key="1">
    <citation type="submission" date="2010-05" db="EMBL/GenBank/DDBJ databases">
        <title>Complete sequence of Staphylothermus hellenicus DSM 12710.</title>
        <authorList>
            <consortium name="US DOE Joint Genome Institute"/>
            <person name="Lucas S."/>
            <person name="Copeland A."/>
            <person name="Lapidus A."/>
            <person name="Cheng J.-F."/>
            <person name="Bruce D."/>
            <person name="Goodwin L."/>
            <person name="Pitluck S."/>
            <person name="Davenport K."/>
            <person name="Detter J.C."/>
            <person name="Han C."/>
            <person name="Tapia R."/>
            <person name="Larimer F."/>
            <person name="Land M."/>
            <person name="Hauser L."/>
            <person name="Kyrpides N."/>
            <person name="Mikhailova N."/>
            <person name="Anderson I.J."/>
            <person name="Woyke T."/>
        </authorList>
    </citation>
    <scope>NUCLEOTIDE SEQUENCE [LARGE SCALE GENOMIC DNA]</scope>
    <source>
        <strain evidence="11">DSM 12710 / JCM 10830 / BK20S6-10-b1 / P8</strain>
    </source>
</reference>
<feature type="binding site" evidence="8">
    <location>
        <begin position="13"/>
        <end position="20"/>
    </location>
    <ligand>
        <name>ATP</name>
        <dbReference type="ChEBI" id="CHEBI:30616"/>
    </ligand>
</feature>
<organism evidence="10 11">
    <name type="scientific">Staphylothermus hellenicus (strain DSM 12710 / JCM 10830 / BK20S6-10-b1 / P8)</name>
    <dbReference type="NCBI Taxonomy" id="591019"/>
    <lineage>
        <taxon>Archaea</taxon>
        <taxon>Thermoproteota</taxon>
        <taxon>Thermoprotei</taxon>
        <taxon>Desulfurococcales</taxon>
        <taxon>Desulfurococcaceae</taxon>
        <taxon>Staphylothermus</taxon>
    </lineage>
</organism>
<dbReference type="RefSeq" id="WP_013142511.1">
    <property type="nucleotide sequence ID" value="NC_014205.1"/>
</dbReference>
<dbReference type="GO" id="GO:0006233">
    <property type="term" value="P:dTDP biosynthetic process"/>
    <property type="evidence" value="ECO:0007669"/>
    <property type="project" value="InterPro"/>
</dbReference>
<dbReference type="GO" id="GO:0006227">
    <property type="term" value="P:dUDP biosynthetic process"/>
    <property type="evidence" value="ECO:0007669"/>
    <property type="project" value="TreeGrafter"/>
</dbReference>
<evidence type="ECO:0000256" key="1">
    <source>
        <dbReference type="ARBA" id="ARBA00009776"/>
    </source>
</evidence>
<reference evidence="10 11" key="2">
    <citation type="journal article" date="2011" name="Stand. Genomic Sci.">
        <title>Complete genome sequence of Staphylothermus hellenicus P8.</title>
        <authorList>
            <person name="Anderson I."/>
            <person name="Wirth R."/>
            <person name="Lucas S."/>
            <person name="Copeland A."/>
            <person name="Lapidus A."/>
            <person name="Cheng J.F."/>
            <person name="Goodwin L."/>
            <person name="Pitluck S."/>
            <person name="Davenport K."/>
            <person name="Detter J.C."/>
            <person name="Han C."/>
            <person name="Tapia R."/>
            <person name="Land M."/>
            <person name="Hauser L."/>
            <person name="Pati A."/>
            <person name="Mikhailova N."/>
            <person name="Woyke T."/>
            <person name="Klenk H.P."/>
            <person name="Kyrpides N."/>
            <person name="Ivanova N."/>
        </authorList>
    </citation>
    <scope>NUCLEOTIDE SEQUENCE [LARGE SCALE GENOMIC DNA]</scope>
    <source>
        <strain evidence="11">DSM 12710 / JCM 10830 / BK20S6-10-b1 / P8</strain>
    </source>
</reference>
<dbReference type="GO" id="GO:0005524">
    <property type="term" value="F:ATP binding"/>
    <property type="evidence" value="ECO:0007669"/>
    <property type="project" value="UniProtKB-UniRule"/>
</dbReference>
<dbReference type="eggNOG" id="arCOG01891">
    <property type="taxonomic scope" value="Archaea"/>
</dbReference>
<protein>
    <recommendedName>
        <fullName evidence="8">Probable thymidylate kinase</fullName>
        <ecNumber evidence="8">2.7.4.9</ecNumber>
    </recommendedName>
    <alternativeName>
        <fullName evidence="8">dTMP kinase</fullName>
    </alternativeName>
</protein>
<comment type="catalytic activity">
    <reaction evidence="7 8">
        <text>dTMP + ATP = dTDP + ADP</text>
        <dbReference type="Rhea" id="RHEA:13517"/>
        <dbReference type="ChEBI" id="CHEBI:30616"/>
        <dbReference type="ChEBI" id="CHEBI:58369"/>
        <dbReference type="ChEBI" id="CHEBI:63528"/>
        <dbReference type="ChEBI" id="CHEBI:456216"/>
        <dbReference type="EC" id="2.7.4.9"/>
    </reaction>
</comment>